<dbReference type="AlphaFoldDB" id="A0A7S3CQA7"/>
<gene>
    <name evidence="3" type="ORF">SRAS04492_LOCUS6313</name>
</gene>
<feature type="region of interest" description="Disordered" evidence="1">
    <location>
        <begin position="52"/>
        <end position="73"/>
    </location>
</feature>
<sequence>MTNRILVSRCKDILVRYGIDEQRSGSIKLPKNRTNEAVFILRELKQLTKSNDLSFKKEGSQGDGTGTSETSQIEGFNSQFMIDLTPTLIDLICSDSQEIRQNLKQILHFITKNYMNQ</sequence>
<reference evidence="3" key="1">
    <citation type="submission" date="2021-01" db="EMBL/GenBank/DDBJ databases">
        <authorList>
            <person name="Corre E."/>
            <person name="Pelletier E."/>
            <person name="Niang G."/>
            <person name="Scheremetjew M."/>
            <person name="Finn R."/>
            <person name="Kale V."/>
            <person name="Holt S."/>
            <person name="Cochrane G."/>
            <person name="Meng A."/>
            <person name="Brown T."/>
            <person name="Cohen L."/>
        </authorList>
    </citation>
    <scope>NUCLEOTIDE SEQUENCE</scope>
    <source>
        <strain evidence="3">Ras09</strain>
    </source>
</reference>
<evidence type="ECO:0000313" key="3">
    <source>
        <dbReference type="EMBL" id="CAE0234507.1"/>
    </source>
</evidence>
<protein>
    <recommendedName>
        <fullName evidence="2">Mon2 C-terminal domain-containing protein</fullName>
    </recommendedName>
</protein>
<evidence type="ECO:0000259" key="2">
    <source>
        <dbReference type="Pfam" id="PF16206"/>
    </source>
</evidence>
<name>A0A7S3CQA7_9SPIT</name>
<proteinExistence type="predicted"/>
<dbReference type="EMBL" id="HBIA01012458">
    <property type="protein sequence ID" value="CAE0234507.1"/>
    <property type="molecule type" value="Transcribed_RNA"/>
</dbReference>
<evidence type="ECO:0000256" key="1">
    <source>
        <dbReference type="SAM" id="MobiDB-lite"/>
    </source>
</evidence>
<feature type="domain" description="Mon2 C-terminal" evidence="2">
    <location>
        <begin position="4"/>
        <end position="107"/>
    </location>
</feature>
<dbReference type="InterPro" id="IPR032817">
    <property type="entry name" value="Mon2_C"/>
</dbReference>
<organism evidence="3">
    <name type="scientific">Strombidium rassoulzadegani</name>
    <dbReference type="NCBI Taxonomy" id="1082188"/>
    <lineage>
        <taxon>Eukaryota</taxon>
        <taxon>Sar</taxon>
        <taxon>Alveolata</taxon>
        <taxon>Ciliophora</taxon>
        <taxon>Intramacronucleata</taxon>
        <taxon>Spirotrichea</taxon>
        <taxon>Oligotrichia</taxon>
        <taxon>Strombidiidae</taxon>
        <taxon>Strombidium</taxon>
    </lineage>
</organism>
<dbReference type="Pfam" id="PF16206">
    <property type="entry name" value="Mon2_C"/>
    <property type="match status" value="1"/>
</dbReference>
<accession>A0A7S3CQA7</accession>